<sequence length="144" mass="17544">MPSRATRDEHKQRRWKPEKDLSRAKENIHDLRKEINKTEKEIDKLIYSKENVEEQNKWLKSVIREEGENASRGRVMSGTHRLQESQKYNAEQALRLKELKKRNMELEAWKKDWEAWRKDIEEECHQRAVFEARIRNERPQSYGN</sequence>
<organism evidence="2 3">
    <name type="scientific">Fusarium denticulatum</name>
    <dbReference type="NCBI Taxonomy" id="48507"/>
    <lineage>
        <taxon>Eukaryota</taxon>
        <taxon>Fungi</taxon>
        <taxon>Dikarya</taxon>
        <taxon>Ascomycota</taxon>
        <taxon>Pezizomycotina</taxon>
        <taxon>Sordariomycetes</taxon>
        <taxon>Hypocreomycetidae</taxon>
        <taxon>Hypocreales</taxon>
        <taxon>Nectriaceae</taxon>
        <taxon>Fusarium</taxon>
        <taxon>Fusarium fujikuroi species complex</taxon>
    </lineage>
</organism>
<evidence type="ECO:0000256" key="1">
    <source>
        <dbReference type="SAM" id="MobiDB-lite"/>
    </source>
</evidence>
<dbReference type="AlphaFoldDB" id="A0A8H5U1T0"/>
<accession>A0A8H5U1T0</accession>
<reference evidence="2 3" key="1">
    <citation type="submission" date="2020-05" db="EMBL/GenBank/DDBJ databases">
        <title>Identification and distribution of gene clusters putatively required for synthesis of sphingolipid metabolism inhibitors in phylogenetically diverse species of the filamentous fungus Fusarium.</title>
        <authorList>
            <person name="Kim H.-S."/>
            <person name="Busman M."/>
            <person name="Brown D.W."/>
            <person name="Divon H."/>
            <person name="Uhlig S."/>
            <person name="Proctor R.H."/>
        </authorList>
    </citation>
    <scope>NUCLEOTIDE SEQUENCE [LARGE SCALE GENOMIC DNA]</scope>
    <source>
        <strain evidence="2 3">NRRL 25311</strain>
    </source>
</reference>
<protein>
    <submittedName>
        <fullName evidence="2">Uncharacterized protein</fullName>
    </submittedName>
</protein>
<name>A0A8H5U1T0_9HYPO</name>
<gene>
    <name evidence="2" type="ORF">FDENT_7679</name>
</gene>
<keyword evidence="3" id="KW-1185">Reference proteome</keyword>
<comment type="caution">
    <text evidence="2">The sequence shown here is derived from an EMBL/GenBank/DDBJ whole genome shotgun (WGS) entry which is preliminary data.</text>
</comment>
<dbReference type="EMBL" id="JAAOAK010000218">
    <property type="protein sequence ID" value="KAF5682435.1"/>
    <property type="molecule type" value="Genomic_DNA"/>
</dbReference>
<proteinExistence type="predicted"/>
<dbReference type="Proteomes" id="UP000562682">
    <property type="component" value="Unassembled WGS sequence"/>
</dbReference>
<feature type="region of interest" description="Disordered" evidence="1">
    <location>
        <begin position="1"/>
        <end position="22"/>
    </location>
</feature>
<evidence type="ECO:0000313" key="2">
    <source>
        <dbReference type="EMBL" id="KAF5682435.1"/>
    </source>
</evidence>
<evidence type="ECO:0000313" key="3">
    <source>
        <dbReference type="Proteomes" id="UP000562682"/>
    </source>
</evidence>